<dbReference type="Gene3D" id="1.10.287.1080">
    <property type="entry name" value="MazG-like"/>
    <property type="match status" value="1"/>
</dbReference>
<dbReference type="GeneID" id="25147561"/>
<sequence>MDNQHQTAVATFLAEHDLESPPENHVLDLSAEVGEIAGAVNASSDYGSSPEQIDVPRDELGDAMFSLLAVCSALEVDASAALEESLEKYEQRIGETGTPGSEGTDH</sequence>
<dbReference type="eggNOG" id="arCOG01084">
    <property type="taxonomic scope" value="Archaea"/>
</dbReference>
<dbReference type="AlphaFoldDB" id="W0JY71"/>
<feature type="domain" description="NTP pyrophosphohydrolase MazG-like" evidence="1">
    <location>
        <begin position="23"/>
        <end position="92"/>
    </location>
</feature>
<dbReference type="KEGG" id="hlr:HALLA_20185"/>
<keyword evidence="3" id="KW-1185">Reference proteome</keyword>
<keyword evidence="2" id="KW-0378">Hydrolase</keyword>
<accession>W0JY71</accession>
<dbReference type="OrthoDB" id="85269at2157"/>
<dbReference type="HOGENOM" id="CLU_142229_2_0_2"/>
<reference evidence="2 3" key="1">
    <citation type="submission" date="2014-01" db="EMBL/GenBank/DDBJ databases">
        <authorList>
            <consortium name="DOE Joint Genome Institute"/>
            <person name="Anderson I."/>
            <person name="Huntemann M."/>
            <person name="Han J."/>
            <person name="Chen A."/>
            <person name="Kyrpides N."/>
            <person name="Mavromatis K."/>
            <person name="Markowitz V."/>
            <person name="Palaniappan K."/>
            <person name="Ivanova N."/>
            <person name="Schaumberg A."/>
            <person name="Pati A."/>
            <person name="Liolios K."/>
            <person name="Nordberg H.P."/>
            <person name="Cantor M.N."/>
            <person name="Hua S.X."/>
            <person name="Woyke T."/>
        </authorList>
    </citation>
    <scope>NUCLEOTIDE SEQUENCE [LARGE SCALE GENOMIC DNA]</scope>
    <source>
        <strain evidence="2 3">XH-48</strain>
        <plasmid evidence="3">4</plasmid>
    </source>
</reference>
<gene>
    <name evidence="2" type="ORF">HALLA_20185</name>
</gene>
<dbReference type="RefSeq" id="WP_049955033.1">
    <property type="nucleotide sequence ID" value="NZ_CP007058.1"/>
</dbReference>
<organism evidence="2 3">
    <name type="scientific">Halostagnicola larsenii XH-48</name>
    <dbReference type="NCBI Taxonomy" id="797299"/>
    <lineage>
        <taxon>Archaea</taxon>
        <taxon>Methanobacteriati</taxon>
        <taxon>Methanobacteriota</taxon>
        <taxon>Stenosarchaea group</taxon>
        <taxon>Halobacteria</taxon>
        <taxon>Halobacteriales</taxon>
        <taxon>Natrialbaceae</taxon>
        <taxon>Halostagnicola</taxon>
    </lineage>
</organism>
<dbReference type="SUPFAM" id="SSF101386">
    <property type="entry name" value="all-alpha NTP pyrophosphatases"/>
    <property type="match status" value="1"/>
</dbReference>
<dbReference type="PATRIC" id="fig|797299.3.peg.3901"/>
<name>W0JY71_9EURY</name>
<dbReference type="EMBL" id="CP007058">
    <property type="protein sequence ID" value="AHG02222.1"/>
    <property type="molecule type" value="Genomic_DNA"/>
</dbReference>
<dbReference type="GO" id="GO:0016787">
    <property type="term" value="F:hydrolase activity"/>
    <property type="evidence" value="ECO:0007669"/>
    <property type="project" value="UniProtKB-KW"/>
</dbReference>
<protein>
    <submittedName>
        <fullName evidence="2">Nucleotide pyrophosphohydrolase</fullName>
    </submittedName>
</protein>
<keyword evidence="2" id="KW-0614">Plasmid</keyword>
<dbReference type="Proteomes" id="UP000019024">
    <property type="component" value="Plasmid unnamed3"/>
</dbReference>
<dbReference type="Pfam" id="PF03819">
    <property type="entry name" value="MazG"/>
    <property type="match status" value="1"/>
</dbReference>
<proteinExistence type="predicted"/>
<evidence type="ECO:0000259" key="1">
    <source>
        <dbReference type="Pfam" id="PF03819"/>
    </source>
</evidence>
<dbReference type="InterPro" id="IPR004518">
    <property type="entry name" value="MazG-like_dom"/>
</dbReference>
<evidence type="ECO:0000313" key="3">
    <source>
        <dbReference type="Proteomes" id="UP000019024"/>
    </source>
</evidence>
<evidence type="ECO:0000313" key="2">
    <source>
        <dbReference type="EMBL" id="AHG02222.1"/>
    </source>
</evidence>
<geneLocation type="plasmid" evidence="2">
    <name>unnamed</name>
</geneLocation>